<gene>
    <name evidence="1" type="ORF">QE152_g4431</name>
</gene>
<dbReference type="Proteomes" id="UP001458880">
    <property type="component" value="Unassembled WGS sequence"/>
</dbReference>
<name>A0AAW1N132_POPJA</name>
<dbReference type="AlphaFoldDB" id="A0AAW1N132"/>
<dbReference type="Gene3D" id="3.30.70.270">
    <property type="match status" value="1"/>
</dbReference>
<accession>A0AAW1N132</accession>
<proteinExistence type="predicted"/>
<dbReference type="SUPFAM" id="SSF56672">
    <property type="entry name" value="DNA/RNA polymerases"/>
    <property type="match status" value="1"/>
</dbReference>
<dbReference type="InterPro" id="IPR043128">
    <property type="entry name" value="Rev_trsase/Diguanyl_cyclase"/>
</dbReference>
<sequence>MKLLGHIVEATGLKIEYDNIKAITEFPEPKNITDVRRFLGMINHLTKFVDNVAEEKLVHRYILQALPIFMAEERLVDVGAEPVAGPSLGKEEDKMYQVDNIVENMVEEFIITVNTGSSSELSSDLDE</sequence>
<comment type="caution">
    <text evidence="1">The sequence shown here is derived from an EMBL/GenBank/DDBJ whole genome shotgun (WGS) entry which is preliminary data.</text>
</comment>
<organism evidence="1 2">
    <name type="scientific">Popillia japonica</name>
    <name type="common">Japanese beetle</name>
    <dbReference type="NCBI Taxonomy" id="7064"/>
    <lineage>
        <taxon>Eukaryota</taxon>
        <taxon>Metazoa</taxon>
        <taxon>Ecdysozoa</taxon>
        <taxon>Arthropoda</taxon>
        <taxon>Hexapoda</taxon>
        <taxon>Insecta</taxon>
        <taxon>Pterygota</taxon>
        <taxon>Neoptera</taxon>
        <taxon>Endopterygota</taxon>
        <taxon>Coleoptera</taxon>
        <taxon>Polyphaga</taxon>
        <taxon>Scarabaeiformia</taxon>
        <taxon>Scarabaeidae</taxon>
        <taxon>Rutelinae</taxon>
        <taxon>Popillia</taxon>
    </lineage>
</organism>
<dbReference type="GO" id="GO:0071897">
    <property type="term" value="P:DNA biosynthetic process"/>
    <property type="evidence" value="ECO:0007669"/>
    <property type="project" value="UniProtKB-ARBA"/>
</dbReference>
<keyword evidence="2" id="KW-1185">Reference proteome</keyword>
<protein>
    <submittedName>
        <fullName evidence="1">Uncharacterized protein</fullName>
    </submittedName>
</protein>
<evidence type="ECO:0000313" key="2">
    <source>
        <dbReference type="Proteomes" id="UP001458880"/>
    </source>
</evidence>
<evidence type="ECO:0000313" key="1">
    <source>
        <dbReference type="EMBL" id="KAK9752257.1"/>
    </source>
</evidence>
<reference evidence="1 2" key="1">
    <citation type="journal article" date="2024" name="BMC Genomics">
        <title>De novo assembly and annotation of Popillia japonica's genome with initial clues to its potential as an invasive pest.</title>
        <authorList>
            <person name="Cucini C."/>
            <person name="Boschi S."/>
            <person name="Funari R."/>
            <person name="Cardaioli E."/>
            <person name="Iannotti N."/>
            <person name="Marturano G."/>
            <person name="Paoli F."/>
            <person name="Bruttini M."/>
            <person name="Carapelli A."/>
            <person name="Frati F."/>
            <person name="Nardi F."/>
        </authorList>
    </citation>
    <scope>NUCLEOTIDE SEQUENCE [LARGE SCALE GENOMIC DNA]</scope>
    <source>
        <strain evidence="1">DMR45628</strain>
    </source>
</reference>
<dbReference type="EMBL" id="JASPKY010000022">
    <property type="protein sequence ID" value="KAK9752257.1"/>
    <property type="molecule type" value="Genomic_DNA"/>
</dbReference>
<dbReference type="InterPro" id="IPR043502">
    <property type="entry name" value="DNA/RNA_pol_sf"/>
</dbReference>